<evidence type="ECO:0000256" key="2">
    <source>
        <dbReference type="SAM" id="Phobius"/>
    </source>
</evidence>
<dbReference type="RefSeq" id="WP_090698605.1">
    <property type="nucleotide sequence ID" value="NZ_FOSP01000009.1"/>
</dbReference>
<dbReference type="OrthoDB" id="6400317at2"/>
<name>A0A1I4AGD5_9PROT</name>
<sequence length="140" mass="15631">MNNESTENNKDSTKGKISFPPLTKKESPESARDPLRILMEIAADPDIDSNTKAWLFDFSVSRFNNRRRMAYLSLIAIIVFMIFLIFGAVHDGISVCVVEKTCKGIMASISEIKELLIWIGGFLTTIVAAYYGVTSFRPSS</sequence>
<feature type="transmembrane region" description="Helical" evidence="2">
    <location>
        <begin position="69"/>
        <end position="89"/>
    </location>
</feature>
<feature type="region of interest" description="Disordered" evidence="1">
    <location>
        <begin position="1"/>
        <end position="31"/>
    </location>
</feature>
<evidence type="ECO:0000313" key="3">
    <source>
        <dbReference type="EMBL" id="SFK55545.1"/>
    </source>
</evidence>
<gene>
    <name evidence="3" type="ORF">SAMN05216302_100925</name>
</gene>
<keyword evidence="2" id="KW-0812">Transmembrane</keyword>
<dbReference type="AlphaFoldDB" id="A0A1I4AGD5"/>
<keyword evidence="2" id="KW-0472">Membrane</keyword>
<proteinExistence type="predicted"/>
<evidence type="ECO:0000256" key="1">
    <source>
        <dbReference type="SAM" id="MobiDB-lite"/>
    </source>
</evidence>
<accession>A0A1I4AGD5</accession>
<reference evidence="4" key="1">
    <citation type="submission" date="2016-10" db="EMBL/GenBank/DDBJ databases">
        <authorList>
            <person name="Varghese N."/>
            <person name="Submissions S."/>
        </authorList>
    </citation>
    <scope>NUCLEOTIDE SEQUENCE [LARGE SCALE GENOMIC DNA]</scope>
    <source>
        <strain evidence="4">Nm69</strain>
    </source>
</reference>
<keyword evidence="2" id="KW-1133">Transmembrane helix</keyword>
<evidence type="ECO:0000313" key="4">
    <source>
        <dbReference type="Proteomes" id="UP000199533"/>
    </source>
</evidence>
<organism evidence="3 4">
    <name type="scientific">Nitrosomonas aestuarii</name>
    <dbReference type="NCBI Taxonomy" id="52441"/>
    <lineage>
        <taxon>Bacteria</taxon>
        <taxon>Pseudomonadati</taxon>
        <taxon>Pseudomonadota</taxon>
        <taxon>Betaproteobacteria</taxon>
        <taxon>Nitrosomonadales</taxon>
        <taxon>Nitrosomonadaceae</taxon>
        <taxon>Nitrosomonas</taxon>
    </lineage>
</organism>
<dbReference type="Proteomes" id="UP000199533">
    <property type="component" value="Unassembled WGS sequence"/>
</dbReference>
<dbReference type="STRING" id="52441.SAMN05216302_100925"/>
<keyword evidence="4" id="KW-1185">Reference proteome</keyword>
<dbReference type="EMBL" id="FOSP01000009">
    <property type="protein sequence ID" value="SFK55545.1"/>
    <property type="molecule type" value="Genomic_DNA"/>
</dbReference>
<protein>
    <submittedName>
        <fullName evidence="3">Uncharacterized protein</fullName>
    </submittedName>
</protein>
<feature type="transmembrane region" description="Helical" evidence="2">
    <location>
        <begin position="115"/>
        <end position="133"/>
    </location>
</feature>